<comment type="caution">
    <text evidence="1">The sequence shown here is derived from an EMBL/GenBank/DDBJ whole genome shotgun (WGS) entry which is preliminary data.</text>
</comment>
<organism evidence="1 2">
    <name type="scientific">Xanthomonas campestris pv. glycines</name>
    <dbReference type="NCBI Taxonomy" id="473421"/>
    <lineage>
        <taxon>Bacteria</taxon>
        <taxon>Pseudomonadati</taxon>
        <taxon>Pseudomonadota</taxon>
        <taxon>Gammaproteobacteria</taxon>
        <taxon>Lysobacterales</taxon>
        <taxon>Lysobacteraceae</taxon>
        <taxon>Xanthomonas</taxon>
    </lineage>
</organism>
<protein>
    <submittedName>
        <fullName evidence="1">Uncharacterized protein</fullName>
    </submittedName>
</protein>
<gene>
    <name evidence="1" type="ORF">BIY41_13655</name>
</gene>
<proteinExistence type="predicted"/>
<accession>A0AAX0I237</accession>
<sequence>MHQLHRFLDRRAGSARESFMRLVGDGVMLRKEVAVDHIHAPAPGGLEADDVHVGADLVQTIFRQ</sequence>
<name>A0AAX0I237_XANCG</name>
<evidence type="ECO:0000313" key="1">
    <source>
        <dbReference type="EMBL" id="OEY90919.1"/>
    </source>
</evidence>
<dbReference type="AlphaFoldDB" id="A0AAX0I237"/>
<reference evidence="1 2" key="1">
    <citation type="submission" date="2016-09" db="EMBL/GenBank/DDBJ databases">
        <authorList>
            <person name="Wen S.-F."/>
            <person name="Lo A.-C."/>
            <person name="Lin C.-J."/>
            <person name="Tseng T.-T."/>
        </authorList>
    </citation>
    <scope>NUCLEOTIDE SEQUENCE [LARGE SCALE GENOMIC DNA]</scope>
    <source>
        <strain evidence="1 2">12609</strain>
    </source>
</reference>
<dbReference type="Proteomes" id="UP000175852">
    <property type="component" value="Unassembled WGS sequence"/>
</dbReference>
<dbReference type="EMBL" id="MKCQ01000004">
    <property type="protein sequence ID" value="OEY90919.1"/>
    <property type="molecule type" value="Genomic_DNA"/>
</dbReference>
<evidence type="ECO:0000313" key="2">
    <source>
        <dbReference type="Proteomes" id="UP000175852"/>
    </source>
</evidence>